<dbReference type="Gene3D" id="3.40.50.300">
    <property type="entry name" value="P-loop containing nucleotide triphosphate hydrolases"/>
    <property type="match status" value="1"/>
</dbReference>
<dbReference type="GO" id="GO:0005524">
    <property type="term" value="F:ATP binding"/>
    <property type="evidence" value="ECO:0007669"/>
    <property type="project" value="InterPro"/>
</dbReference>
<gene>
    <name evidence="2" type="ORF">D1012_05595</name>
</gene>
<proteinExistence type="predicted"/>
<name>A0A411Z5E4_9RHOB</name>
<dbReference type="OrthoDB" id="8326226at2"/>
<keyword evidence="2" id="KW-0808">Transferase</keyword>
<reference evidence="2 3" key="1">
    <citation type="submission" date="2018-08" db="EMBL/GenBank/DDBJ databases">
        <title>Flavobacterium tibetense sp. nov., isolated from a wetland YonghuCo on Tibetan Plateau.</title>
        <authorList>
            <person name="Phurbu D."/>
            <person name="Lu H."/>
            <person name="Xing P."/>
        </authorList>
    </citation>
    <scope>NUCLEOTIDE SEQUENCE [LARGE SCALE GENOMIC DNA]</scope>
    <source>
        <strain evidence="2 3">DJC</strain>
    </source>
</reference>
<dbReference type="GO" id="GO:0000155">
    <property type="term" value="F:phosphorelay sensor kinase activity"/>
    <property type="evidence" value="ECO:0007669"/>
    <property type="project" value="InterPro"/>
</dbReference>
<dbReference type="Pfam" id="PF07475">
    <property type="entry name" value="Hpr_kinase_C"/>
    <property type="match status" value="1"/>
</dbReference>
<sequence length="140" mass="14468">MTAPLTLHATTIAFDGQAILLTGASGSGKSALALQLMAIGAGLVADDQTILTLQGAQIIATCPPAIAGMIEARGVGLLNAPPLPQAIVALVVDLDRVETERLPDHRTITILGQPLSLVLGSNSAHFPSSLRHYVLYGRRG</sequence>
<dbReference type="SUPFAM" id="SSF53795">
    <property type="entry name" value="PEP carboxykinase-like"/>
    <property type="match status" value="1"/>
</dbReference>
<evidence type="ECO:0000313" key="3">
    <source>
        <dbReference type="Proteomes" id="UP000284547"/>
    </source>
</evidence>
<organism evidence="2 3">
    <name type="scientific">Pseudotabrizicola alkalilacus</name>
    <dbReference type="NCBI Taxonomy" id="2305252"/>
    <lineage>
        <taxon>Bacteria</taxon>
        <taxon>Pseudomonadati</taxon>
        <taxon>Pseudomonadota</taxon>
        <taxon>Alphaproteobacteria</taxon>
        <taxon>Rhodobacterales</taxon>
        <taxon>Paracoccaceae</taxon>
        <taxon>Pseudotabrizicola</taxon>
    </lineage>
</organism>
<comment type="caution">
    <text evidence="2">The sequence shown here is derived from an EMBL/GenBank/DDBJ whole genome shotgun (WGS) entry which is preliminary data.</text>
</comment>
<protein>
    <submittedName>
        <fullName evidence="2">Serine kinase</fullName>
    </submittedName>
</protein>
<keyword evidence="3" id="KW-1185">Reference proteome</keyword>
<dbReference type="CDD" id="cd01918">
    <property type="entry name" value="HprK_C"/>
    <property type="match status" value="1"/>
</dbReference>
<evidence type="ECO:0000259" key="1">
    <source>
        <dbReference type="Pfam" id="PF07475"/>
    </source>
</evidence>
<feature type="domain" description="HPr kinase/phosphorylase C-terminal" evidence="1">
    <location>
        <begin position="5"/>
        <end position="80"/>
    </location>
</feature>
<accession>A0A411Z5E4</accession>
<dbReference type="Proteomes" id="UP000284547">
    <property type="component" value="Unassembled WGS sequence"/>
</dbReference>
<dbReference type="RefSeq" id="WP_118150347.1">
    <property type="nucleotide sequence ID" value="NZ_QWEY01000002.1"/>
</dbReference>
<keyword evidence="2" id="KW-0418">Kinase</keyword>
<dbReference type="InterPro" id="IPR011104">
    <property type="entry name" value="Hpr_kin/Pase_C"/>
</dbReference>
<dbReference type="GO" id="GO:0006109">
    <property type="term" value="P:regulation of carbohydrate metabolic process"/>
    <property type="evidence" value="ECO:0007669"/>
    <property type="project" value="InterPro"/>
</dbReference>
<dbReference type="InterPro" id="IPR027417">
    <property type="entry name" value="P-loop_NTPase"/>
</dbReference>
<dbReference type="AlphaFoldDB" id="A0A411Z5E4"/>
<dbReference type="EMBL" id="QWEY01000002">
    <property type="protein sequence ID" value="RGP38298.1"/>
    <property type="molecule type" value="Genomic_DNA"/>
</dbReference>
<evidence type="ECO:0000313" key="2">
    <source>
        <dbReference type="EMBL" id="RGP38298.1"/>
    </source>
</evidence>